<reference evidence="1" key="2">
    <citation type="journal article" date="2022" name="Microbiol. Resour. Announc.">
        <title>Metagenome Sequencing to Explore Phylogenomics of Terrestrial Cyanobacteria.</title>
        <authorList>
            <person name="Ward R.D."/>
            <person name="Stajich J.E."/>
            <person name="Johansen J.R."/>
            <person name="Huntemann M."/>
            <person name="Clum A."/>
            <person name="Foster B."/>
            <person name="Foster B."/>
            <person name="Roux S."/>
            <person name="Palaniappan K."/>
            <person name="Varghese N."/>
            <person name="Mukherjee S."/>
            <person name="Reddy T.B.K."/>
            <person name="Daum C."/>
            <person name="Copeland A."/>
            <person name="Chen I.A."/>
            <person name="Ivanova N.N."/>
            <person name="Kyrpides N.C."/>
            <person name="Shapiro N."/>
            <person name="Eloe-Fadrosh E.A."/>
            <person name="Pietrasiak N."/>
        </authorList>
    </citation>
    <scope>NUCLEOTIDE SEQUENCE</scope>
    <source>
        <strain evidence="1">CPER-KK1</strain>
    </source>
</reference>
<proteinExistence type="predicted"/>
<comment type="caution">
    <text evidence="1">The sequence shown here is derived from an EMBL/GenBank/DDBJ whole genome shotgun (WGS) entry which is preliminary data.</text>
</comment>
<reference evidence="1" key="1">
    <citation type="submission" date="2021-05" db="EMBL/GenBank/DDBJ databases">
        <authorList>
            <person name="Pietrasiak N."/>
            <person name="Ward R."/>
            <person name="Stajich J.E."/>
            <person name="Kurbessoian T."/>
        </authorList>
    </citation>
    <scope>NUCLEOTIDE SEQUENCE</scope>
    <source>
        <strain evidence="1">CPER-KK1</strain>
    </source>
</reference>
<evidence type="ECO:0000313" key="1">
    <source>
        <dbReference type="EMBL" id="MBW4545504.1"/>
    </source>
</evidence>
<name>A0A951UA31_9CYAN</name>
<dbReference type="EMBL" id="JAHHIF010000015">
    <property type="protein sequence ID" value="MBW4545504.1"/>
    <property type="molecule type" value="Genomic_DNA"/>
</dbReference>
<protein>
    <submittedName>
        <fullName evidence="1">Uncharacterized protein</fullName>
    </submittedName>
</protein>
<accession>A0A951UA31</accession>
<dbReference type="Proteomes" id="UP000753908">
    <property type="component" value="Unassembled WGS sequence"/>
</dbReference>
<sequence>MLFLLYLSCTTQLDALYQDAIAYHQYQDAQLSIALLLIVIGHSRPRSLPRQ</sequence>
<dbReference type="AlphaFoldDB" id="A0A951UA31"/>
<gene>
    <name evidence="1" type="ORF">KME25_13810</name>
</gene>
<evidence type="ECO:0000313" key="2">
    <source>
        <dbReference type="Proteomes" id="UP000753908"/>
    </source>
</evidence>
<organism evidence="1 2">
    <name type="scientific">Symplocastrum torsivum CPER-KK1</name>
    <dbReference type="NCBI Taxonomy" id="450513"/>
    <lineage>
        <taxon>Bacteria</taxon>
        <taxon>Bacillati</taxon>
        <taxon>Cyanobacteriota</taxon>
        <taxon>Cyanophyceae</taxon>
        <taxon>Oscillatoriophycideae</taxon>
        <taxon>Oscillatoriales</taxon>
        <taxon>Microcoleaceae</taxon>
        <taxon>Symplocastrum</taxon>
    </lineage>
</organism>